<keyword evidence="3 6" id="KW-0378">Hydrolase</keyword>
<evidence type="ECO:0000256" key="6">
    <source>
        <dbReference type="RuleBase" id="RU361235"/>
    </source>
</evidence>
<sequence>MKLTESYGILIFFILHVNLIAARQSEDLLVNTTNGAVLGRYMKSDTGRTIRAFMGIPYAEPPVSDLRFRPPQPKKSWKPETLSTQNEPPKCAQLHFQTGDFEGQEDCLYLNVYAPEHRLHERHKKFPVMVWIHGGSLITGHGGISEFGPDYFLDTDVILVTGNYRLSIFGFLSTEDENMPGNYGLKDQVAILKWVNENIEDFGGDRDSVTLFGESSGGVCVNYHMISQMSQNLFHRGISQSGTLQNFWADPDFSGVARERAIKVAEHLNCTNVIDTKLIVECLREKDVKDLANTLIELFSHFLEYSTPYLPVMENVSQTTEEPFITSKSFTYNQRAKEIPWLVGINSEEGAMITVNLYSDDGIKMIEWNDRLPKYTGYDHLDKVEQEEITAEIKDFYFNNEDMNLKRIDNITNLFTDGGGYFGMFDVLNYRFQNSTLNNTYIYLYSHKGAASHTEVFGRQKFYGTCHMDELLSLFPLYENNNFYTSIPTDFDRALHRIMPHLWANFATTGNPNNGHINPSIHSDQFWPSASKFPLNYMRIGNENGNARTLLEAKVDLYPDRVAFWRKLKETYRIIKWKL</sequence>
<keyword evidence="2" id="KW-0719">Serine esterase</keyword>
<dbReference type="AlphaFoldDB" id="A0A9N9RI40"/>
<accession>A0A9N9RI40</accession>
<name>A0A9N9RI40_9DIPT</name>
<dbReference type="GO" id="GO:0052689">
    <property type="term" value="F:carboxylic ester hydrolase activity"/>
    <property type="evidence" value="ECO:0007669"/>
    <property type="project" value="UniProtKB-KW"/>
</dbReference>
<comment type="similarity">
    <text evidence="1 6">Belongs to the type-B carboxylesterase/lipase family.</text>
</comment>
<organism evidence="8 9">
    <name type="scientific">Chironomus riparius</name>
    <dbReference type="NCBI Taxonomy" id="315576"/>
    <lineage>
        <taxon>Eukaryota</taxon>
        <taxon>Metazoa</taxon>
        <taxon>Ecdysozoa</taxon>
        <taxon>Arthropoda</taxon>
        <taxon>Hexapoda</taxon>
        <taxon>Insecta</taxon>
        <taxon>Pterygota</taxon>
        <taxon>Neoptera</taxon>
        <taxon>Endopterygota</taxon>
        <taxon>Diptera</taxon>
        <taxon>Nematocera</taxon>
        <taxon>Chironomoidea</taxon>
        <taxon>Chironomidae</taxon>
        <taxon>Chironominae</taxon>
        <taxon>Chironomus</taxon>
    </lineage>
</organism>
<evidence type="ECO:0000259" key="7">
    <source>
        <dbReference type="Pfam" id="PF00135"/>
    </source>
</evidence>
<evidence type="ECO:0000256" key="1">
    <source>
        <dbReference type="ARBA" id="ARBA00005964"/>
    </source>
</evidence>
<dbReference type="Proteomes" id="UP001153620">
    <property type="component" value="Chromosome 1"/>
</dbReference>
<reference evidence="8" key="2">
    <citation type="submission" date="2022-10" db="EMBL/GenBank/DDBJ databases">
        <authorList>
            <consortium name="ENA_rothamsted_submissions"/>
            <consortium name="culmorum"/>
            <person name="King R."/>
        </authorList>
    </citation>
    <scope>NUCLEOTIDE SEQUENCE</scope>
</reference>
<evidence type="ECO:0000313" key="8">
    <source>
        <dbReference type="EMBL" id="CAG9798412.1"/>
    </source>
</evidence>
<keyword evidence="6" id="KW-0732">Signal</keyword>
<dbReference type="InterPro" id="IPR029058">
    <property type="entry name" value="AB_hydrolase_fold"/>
</dbReference>
<proteinExistence type="inferred from homology"/>
<keyword evidence="4" id="KW-1015">Disulfide bond</keyword>
<dbReference type="Pfam" id="PF00135">
    <property type="entry name" value="COesterase"/>
    <property type="match status" value="1"/>
</dbReference>
<feature type="signal peptide" evidence="6">
    <location>
        <begin position="1"/>
        <end position="22"/>
    </location>
</feature>
<protein>
    <recommendedName>
        <fullName evidence="6">Carboxylic ester hydrolase</fullName>
        <ecNumber evidence="6">3.1.1.-</ecNumber>
    </recommendedName>
</protein>
<dbReference type="OrthoDB" id="19653at2759"/>
<keyword evidence="9" id="KW-1185">Reference proteome</keyword>
<dbReference type="InterPro" id="IPR050309">
    <property type="entry name" value="Type-B_Carboxylest/Lipase"/>
</dbReference>
<dbReference type="Gene3D" id="3.40.50.1820">
    <property type="entry name" value="alpha/beta hydrolase"/>
    <property type="match status" value="1"/>
</dbReference>
<evidence type="ECO:0000256" key="5">
    <source>
        <dbReference type="ARBA" id="ARBA00023180"/>
    </source>
</evidence>
<evidence type="ECO:0000313" key="9">
    <source>
        <dbReference type="Proteomes" id="UP001153620"/>
    </source>
</evidence>
<keyword evidence="5" id="KW-0325">Glycoprotein</keyword>
<dbReference type="SUPFAM" id="SSF53474">
    <property type="entry name" value="alpha/beta-Hydrolases"/>
    <property type="match status" value="1"/>
</dbReference>
<dbReference type="EC" id="3.1.1.-" evidence="6"/>
<feature type="domain" description="Carboxylesterase type B" evidence="7">
    <location>
        <begin position="28"/>
        <end position="553"/>
    </location>
</feature>
<dbReference type="EMBL" id="OU895877">
    <property type="protein sequence ID" value="CAG9798412.1"/>
    <property type="molecule type" value="Genomic_DNA"/>
</dbReference>
<evidence type="ECO:0000256" key="3">
    <source>
        <dbReference type="ARBA" id="ARBA00022801"/>
    </source>
</evidence>
<dbReference type="InterPro" id="IPR002018">
    <property type="entry name" value="CarbesteraseB"/>
</dbReference>
<gene>
    <name evidence="8" type="ORF">CHIRRI_LOCUS1394</name>
</gene>
<dbReference type="PROSITE" id="PS00941">
    <property type="entry name" value="CARBOXYLESTERASE_B_2"/>
    <property type="match status" value="1"/>
</dbReference>
<dbReference type="PANTHER" id="PTHR11559">
    <property type="entry name" value="CARBOXYLESTERASE"/>
    <property type="match status" value="1"/>
</dbReference>
<dbReference type="InterPro" id="IPR019826">
    <property type="entry name" value="Carboxylesterase_B_AS"/>
</dbReference>
<reference evidence="8" key="1">
    <citation type="submission" date="2022-01" db="EMBL/GenBank/DDBJ databases">
        <authorList>
            <person name="King R."/>
        </authorList>
    </citation>
    <scope>NUCLEOTIDE SEQUENCE</scope>
</reference>
<dbReference type="InterPro" id="IPR019819">
    <property type="entry name" value="Carboxylesterase_B_CS"/>
</dbReference>
<evidence type="ECO:0000256" key="4">
    <source>
        <dbReference type="ARBA" id="ARBA00023157"/>
    </source>
</evidence>
<dbReference type="PROSITE" id="PS00122">
    <property type="entry name" value="CARBOXYLESTERASE_B_1"/>
    <property type="match status" value="1"/>
</dbReference>
<feature type="chain" id="PRO_5040528738" description="Carboxylic ester hydrolase" evidence="6">
    <location>
        <begin position="23"/>
        <end position="579"/>
    </location>
</feature>
<evidence type="ECO:0000256" key="2">
    <source>
        <dbReference type="ARBA" id="ARBA00022487"/>
    </source>
</evidence>